<evidence type="ECO:0000259" key="4">
    <source>
        <dbReference type="PROSITE" id="PS50800"/>
    </source>
</evidence>
<dbReference type="SUPFAM" id="SSF68906">
    <property type="entry name" value="SAP domain"/>
    <property type="match status" value="1"/>
</dbReference>
<feature type="region of interest" description="Disordered" evidence="3">
    <location>
        <begin position="32"/>
        <end position="267"/>
    </location>
</feature>
<dbReference type="InterPro" id="IPR003034">
    <property type="entry name" value="SAP_dom"/>
</dbReference>
<keyword evidence="6" id="KW-1185">Reference proteome</keyword>
<dbReference type="PROSITE" id="PS50800">
    <property type="entry name" value="SAP"/>
    <property type="match status" value="1"/>
</dbReference>
<dbReference type="PANTHER" id="PTHR46551:SF1">
    <property type="entry name" value="SAP DOMAIN-CONTAINING RIBONUCLEOPROTEIN"/>
    <property type="match status" value="1"/>
</dbReference>
<sequence length="267" mass="28057">MAEYLSLKVPELKKLLAEKKLPLTGNKADLVARLQEHDKKNARAADDSKPKMTPAAGKAETKEDEIDYSDDEDVAPAAAASKAAGGGAAASAPESASAPDAAPAAPASATSAAAIESVAPTKDAEGEKAPETAAASFTIGLSATAADEEAKKRAERAKRFGLEGDEEAKKKAERAKRFGIDEKELATGLDSALPERPLKRGRGRDGGDDANRGAKRQSLDRHGRRQGGNRPEQDRRNGSERKKAPGVLDDPIEREKAAKRAARFAAT</sequence>
<reference evidence="5 6" key="1">
    <citation type="journal article" date="2016" name="Sci. Rep.">
        <title>Insights into Adaptations to a Near-Obligate Nematode Endoparasitic Lifestyle from the Finished Genome of Drechmeria coniospora.</title>
        <authorList>
            <person name="Zhang L."/>
            <person name="Zhou Z."/>
            <person name="Guo Q."/>
            <person name="Fokkens L."/>
            <person name="Miskei M."/>
            <person name="Pocsi I."/>
            <person name="Zhang W."/>
            <person name="Chen M."/>
            <person name="Wang L."/>
            <person name="Sun Y."/>
            <person name="Donzelli B.G."/>
            <person name="Gibson D.M."/>
            <person name="Nelson D.R."/>
            <person name="Luo J.G."/>
            <person name="Rep M."/>
            <person name="Liu H."/>
            <person name="Yang S."/>
            <person name="Wang J."/>
            <person name="Krasnoff S.B."/>
            <person name="Xu Y."/>
            <person name="Molnar I."/>
            <person name="Lin M."/>
        </authorList>
    </citation>
    <scope>NUCLEOTIDE SEQUENCE [LARGE SCALE GENOMIC DNA]</scope>
    <source>
        <strain evidence="5 6">ARSEF 6962</strain>
    </source>
</reference>
<feature type="compositionally biased region" description="Low complexity" evidence="3">
    <location>
        <begin position="75"/>
        <end position="114"/>
    </location>
</feature>
<proteinExistence type="inferred from homology"/>
<feature type="compositionally biased region" description="Basic and acidic residues" evidence="3">
    <location>
        <begin position="148"/>
        <end position="185"/>
    </location>
</feature>
<dbReference type="PANTHER" id="PTHR46551">
    <property type="entry name" value="SAP DOMAIN-CONTAINING RIBONUCLEOPROTEIN"/>
    <property type="match status" value="1"/>
</dbReference>
<dbReference type="InterPro" id="IPR036361">
    <property type="entry name" value="SAP_dom_sf"/>
</dbReference>
<dbReference type="EMBL" id="LAYC01000002">
    <property type="protein sequence ID" value="KYK57067.1"/>
    <property type="molecule type" value="Genomic_DNA"/>
</dbReference>
<accession>A0A151GIZ4</accession>
<feature type="domain" description="SAP" evidence="4">
    <location>
        <begin position="4"/>
        <end position="38"/>
    </location>
</feature>
<name>A0A151GIZ4_DRECN</name>
<evidence type="ECO:0000313" key="5">
    <source>
        <dbReference type="EMBL" id="KYK57067.1"/>
    </source>
</evidence>
<dbReference type="InterPro" id="IPR052240">
    <property type="entry name" value="SAP_domain_ribonucleoprotein"/>
</dbReference>
<dbReference type="GO" id="GO:0016973">
    <property type="term" value="P:poly(A)+ mRNA export from nucleus"/>
    <property type="evidence" value="ECO:0007669"/>
    <property type="project" value="TreeGrafter"/>
</dbReference>
<dbReference type="GO" id="GO:0005634">
    <property type="term" value="C:nucleus"/>
    <property type="evidence" value="ECO:0007669"/>
    <property type="project" value="TreeGrafter"/>
</dbReference>
<dbReference type="Proteomes" id="UP000076580">
    <property type="component" value="Chromosome 02"/>
</dbReference>
<feature type="compositionally biased region" description="Basic and acidic residues" evidence="3">
    <location>
        <begin position="203"/>
        <end position="221"/>
    </location>
</feature>
<gene>
    <name evidence="5" type="ORF">DCS_04074</name>
</gene>
<dbReference type="STRING" id="98403.A0A151GIZ4"/>
<keyword evidence="1" id="KW-0597">Phosphoprotein</keyword>
<comment type="caution">
    <text evidence="5">The sequence shown here is derived from an EMBL/GenBank/DDBJ whole genome shotgun (WGS) entry which is preliminary data.</text>
</comment>
<dbReference type="GeneID" id="63716717"/>
<protein>
    <recommendedName>
        <fullName evidence="4">SAP domain-containing protein</fullName>
    </recommendedName>
</protein>
<dbReference type="RefSeq" id="XP_040656419.1">
    <property type="nucleotide sequence ID" value="XM_040801386.1"/>
</dbReference>
<dbReference type="Gene3D" id="1.10.720.30">
    <property type="entry name" value="SAP domain"/>
    <property type="match status" value="1"/>
</dbReference>
<dbReference type="AlphaFoldDB" id="A0A151GIZ4"/>
<feature type="compositionally biased region" description="Acidic residues" evidence="3">
    <location>
        <begin position="62"/>
        <end position="74"/>
    </location>
</feature>
<comment type="similarity">
    <text evidence="2">Belongs to the SAP domain-containing ribonucleoprotein family.</text>
</comment>
<dbReference type="Pfam" id="PF18592">
    <property type="entry name" value="Tho1_MOS11_C"/>
    <property type="match status" value="1"/>
</dbReference>
<dbReference type="Pfam" id="PF02037">
    <property type="entry name" value="SAP"/>
    <property type="match status" value="1"/>
</dbReference>
<organism evidence="5 6">
    <name type="scientific">Drechmeria coniospora</name>
    <name type="common">Nematophagous fungus</name>
    <name type="synonym">Meria coniospora</name>
    <dbReference type="NCBI Taxonomy" id="98403"/>
    <lineage>
        <taxon>Eukaryota</taxon>
        <taxon>Fungi</taxon>
        <taxon>Dikarya</taxon>
        <taxon>Ascomycota</taxon>
        <taxon>Pezizomycotina</taxon>
        <taxon>Sordariomycetes</taxon>
        <taxon>Hypocreomycetidae</taxon>
        <taxon>Hypocreales</taxon>
        <taxon>Ophiocordycipitaceae</taxon>
        <taxon>Drechmeria</taxon>
    </lineage>
</organism>
<evidence type="ECO:0000256" key="3">
    <source>
        <dbReference type="SAM" id="MobiDB-lite"/>
    </source>
</evidence>
<evidence type="ECO:0000313" key="6">
    <source>
        <dbReference type="Proteomes" id="UP000076580"/>
    </source>
</evidence>
<evidence type="ECO:0000256" key="2">
    <source>
        <dbReference type="ARBA" id="ARBA00046328"/>
    </source>
</evidence>
<feature type="compositionally biased region" description="Basic and acidic residues" evidence="3">
    <location>
        <begin position="34"/>
        <end position="50"/>
    </location>
</feature>
<evidence type="ECO:0000256" key="1">
    <source>
        <dbReference type="ARBA" id="ARBA00022553"/>
    </source>
</evidence>
<dbReference type="InParanoid" id="A0A151GIZ4"/>
<dbReference type="SMART" id="SM00513">
    <property type="entry name" value="SAP"/>
    <property type="match status" value="1"/>
</dbReference>
<dbReference type="InterPro" id="IPR040746">
    <property type="entry name" value="THO1_MOS11_C"/>
</dbReference>
<feature type="compositionally biased region" description="Basic and acidic residues" evidence="3">
    <location>
        <begin position="231"/>
        <end position="243"/>
    </location>
</feature>